<accession>A0A1I7Y3Q1</accession>
<dbReference type="Proteomes" id="UP000095287">
    <property type="component" value="Unplaced"/>
</dbReference>
<dbReference type="PANTHER" id="PTHR35568:SF1">
    <property type="entry name" value="TRANSCRIPTIONAL REGULATOR DAUR"/>
    <property type="match status" value="1"/>
</dbReference>
<dbReference type="PANTHER" id="PTHR35568">
    <property type="entry name" value="TRANSCRIPTIONAL REGULATOR DAUR"/>
    <property type="match status" value="1"/>
</dbReference>
<dbReference type="WBParaSite" id="L893_g12421.t1">
    <property type="protein sequence ID" value="L893_g12421.t1"/>
    <property type="gene ID" value="L893_g12421"/>
</dbReference>
<dbReference type="InterPro" id="IPR039445">
    <property type="entry name" value="DauR-like_HTH"/>
</dbReference>
<reference evidence="4" key="1">
    <citation type="submission" date="2016-11" db="UniProtKB">
        <authorList>
            <consortium name="WormBaseParasite"/>
        </authorList>
    </citation>
    <scope>IDENTIFICATION</scope>
</reference>
<dbReference type="InterPro" id="IPR039446">
    <property type="entry name" value="DauR-like"/>
</dbReference>
<sequence length="359" mass="38979">MPTPPHDPALSNFRAIADAIATLFFPHAEVVLHDLRSQKIDYIANNLSKREIGDDAALEDMFEAGTDETNIGPYEKLNWDGQKIRSLSTVLRDAQGKPQAVLCINLNISMFENAKAALDLFLSPTRLIAQPDALFRDDWQERINTFLNSWLRERQLALSNLNRDHKRELVLALHAEGAFRGKSAANYVANASGRRRSVAVDVGLEVLGLDLLVLAIGANGVDGRVQLGHQFGVALAHRDPGALTHATGHQVHEDFLVAGVAHDLDALGHQFRGHIAVGGGRALHADALALEVGEVVIDLAAVLHGQACGGEVVLVGEVHRLLAVFGDGDRRQGGVDLLDLERRDQAVVFLFGPLAQEYD</sequence>
<name>A0A1I7Y3Q1_9BILA</name>
<feature type="domain" description="Transcriptional regulator DauR-like HTH" evidence="2">
    <location>
        <begin position="143"/>
        <end position="190"/>
    </location>
</feature>
<evidence type="ECO:0000259" key="2">
    <source>
        <dbReference type="Pfam" id="PF13309"/>
    </source>
</evidence>
<protein>
    <submittedName>
        <fullName evidence="4">PAS_6 domain-containing protein</fullName>
    </submittedName>
</protein>
<keyword evidence="3" id="KW-1185">Reference proteome</keyword>
<feature type="domain" description="YheO-like" evidence="1">
    <location>
        <begin position="10"/>
        <end position="116"/>
    </location>
</feature>
<evidence type="ECO:0000313" key="4">
    <source>
        <dbReference type="WBParaSite" id="L893_g12421.t1"/>
    </source>
</evidence>
<evidence type="ECO:0000259" key="1">
    <source>
        <dbReference type="Pfam" id="PF08348"/>
    </source>
</evidence>
<dbReference type="AlphaFoldDB" id="A0A1I7Y3Q1"/>
<proteinExistence type="predicted"/>
<evidence type="ECO:0000313" key="3">
    <source>
        <dbReference type="Proteomes" id="UP000095287"/>
    </source>
</evidence>
<dbReference type="Pfam" id="PF08348">
    <property type="entry name" value="PAS_6"/>
    <property type="match status" value="1"/>
</dbReference>
<organism evidence="3 4">
    <name type="scientific">Steinernema glaseri</name>
    <dbReference type="NCBI Taxonomy" id="37863"/>
    <lineage>
        <taxon>Eukaryota</taxon>
        <taxon>Metazoa</taxon>
        <taxon>Ecdysozoa</taxon>
        <taxon>Nematoda</taxon>
        <taxon>Chromadorea</taxon>
        <taxon>Rhabditida</taxon>
        <taxon>Tylenchina</taxon>
        <taxon>Panagrolaimomorpha</taxon>
        <taxon>Strongyloidoidea</taxon>
        <taxon>Steinernematidae</taxon>
        <taxon>Steinernema</taxon>
    </lineage>
</organism>
<dbReference type="InterPro" id="IPR013559">
    <property type="entry name" value="YheO"/>
</dbReference>
<dbReference type="Pfam" id="PF13309">
    <property type="entry name" value="HTH_22"/>
    <property type="match status" value="1"/>
</dbReference>